<keyword evidence="3 5" id="KW-0698">rRNA processing</keyword>
<dbReference type="AlphaFoldDB" id="A0A563DZ81"/>
<dbReference type="RefSeq" id="WP_146317274.1">
    <property type="nucleotide sequence ID" value="NZ_VCQV01000018.1"/>
</dbReference>
<evidence type="ECO:0000313" key="9">
    <source>
        <dbReference type="Proteomes" id="UP000320244"/>
    </source>
</evidence>
<reference evidence="8 9" key="1">
    <citation type="submission" date="2019-05" db="EMBL/GenBank/DDBJ databases">
        <authorList>
            <person name="Lee S.D."/>
        </authorList>
    </citation>
    <scope>NUCLEOTIDE SEQUENCE [LARGE SCALE GENOMIC DNA]</scope>
    <source>
        <strain evidence="8 9">C5-26</strain>
    </source>
</reference>
<reference evidence="8 9" key="2">
    <citation type="submission" date="2019-08" db="EMBL/GenBank/DDBJ databases">
        <title>Jejuicoccus antrihumi gen. nov., sp. nov., a new member of the family Dermacoccaceae isolated from a cave.</title>
        <authorList>
            <person name="Schumann P."/>
            <person name="Kim I.S."/>
        </authorList>
    </citation>
    <scope>NUCLEOTIDE SEQUENCE [LARGE SCALE GENOMIC DNA]</scope>
    <source>
        <strain evidence="8 9">C5-26</strain>
    </source>
</reference>
<feature type="domain" description="RimM N-terminal" evidence="6">
    <location>
        <begin position="5"/>
        <end position="86"/>
    </location>
</feature>
<dbReference type="PANTHER" id="PTHR33692">
    <property type="entry name" value="RIBOSOME MATURATION FACTOR RIMM"/>
    <property type="match status" value="1"/>
</dbReference>
<proteinExistence type="inferred from homology"/>
<dbReference type="SUPFAM" id="SSF50346">
    <property type="entry name" value="PRC-barrel domain"/>
    <property type="match status" value="1"/>
</dbReference>
<dbReference type="HAMAP" id="MF_00014">
    <property type="entry name" value="Ribosome_mat_RimM"/>
    <property type="match status" value="1"/>
</dbReference>
<dbReference type="Pfam" id="PF01782">
    <property type="entry name" value="RimM"/>
    <property type="match status" value="1"/>
</dbReference>
<dbReference type="GO" id="GO:0005840">
    <property type="term" value="C:ribosome"/>
    <property type="evidence" value="ECO:0007669"/>
    <property type="project" value="InterPro"/>
</dbReference>
<evidence type="ECO:0000256" key="1">
    <source>
        <dbReference type="ARBA" id="ARBA00022490"/>
    </source>
</evidence>
<accession>A0A563DZ81</accession>
<comment type="similarity">
    <text evidence="5">Belongs to the RimM family.</text>
</comment>
<dbReference type="Gene3D" id="2.40.30.60">
    <property type="entry name" value="RimM"/>
    <property type="match status" value="1"/>
</dbReference>
<keyword evidence="2 5" id="KW-0690">Ribosome biogenesis</keyword>
<dbReference type="InterPro" id="IPR056792">
    <property type="entry name" value="PRC_RimM"/>
</dbReference>
<evidence type="ECO:0000259" key="7">
    <source>
        <dbReference type="Pfam" id="PF24986"/>
    </source>
</evidence>
<evidence type="ECO:0000256" key="2">
    <source>
        <dbReference type="ARBA" id="ARBA00022517"/>
    </source>
</evidence>
<dbReference type="Pfam" id="PF24986">
    <property type="entry name" value="PRC_RimM"/>
    <property type="match status" value="1"/>
</dbReference>
<dbReference type="GO" id="GO:0042274">
    <property type="term" value="P:ribosomal small subunit biogenesis"/>
    <property type="evidence" value="ECO:0007669"/>
    <property type="project" value="UniProtKB-UniRule"/>
</dbReference>
<dbReference type="Gene3D" id="2.30.30.240">
    <property type="entry name" value="PRC-barrel domain"/>
    <property type="match status" value="1"/>
</dbReference>
<dbReference type="EMBL" id="VCQV01000018">
    <property type="protein sequence ID" value="TWP35568.1"/>
    <property type="molecule type" value="Genomic_DNA"/>
</dbReference>
<evidence type="ECO:0000259" key="6">
    <source>
        <dbReference type="Pfam" id="PF01782"/>
    </source>
</evidence>
<dbReference type="NCBIfam" id="TIGR02273">
    <property type="entry name" value="16S_RimM"/>
    <property type="match status" value="1"/>
</dbReference>
<organism evidence="8 9">
    <name type="scientific">Leekyejoonella antrihumi</name>
    <dbReference type="NCBI Taxonomy" id="1660198"/>
    <lineage>
        <taxon>Bacteria</taxon>
        <taxon>Bacillati</taxon>
        <taxon>Actinomycetota</taxon>
        <taxon>Actinomycetes</taxon>
        <taxon>Micrococcales</taxon>
        <taxon>Dermacoccaceae</taxon>
        <taxon>Leekyejoonella</taxon>
    </lineage>
</organism>
<dbReference type="GO" id="GO:0006364">
    <property type="term" value="P:rRNA processing"/>
    <property type="evidence" value="ECO:0007669"/>
    <property type="project" value="UniProtKB-UniRule"/>
</dbReference>
<gene>
    <name evidence="5 8" type="primary">rimM</name>
    <name evidence="8" type="ORF">FGL98_13385</name>
</gene>
<keyword evidence="1 5" id="KW-0963">Cytoplasm</keyword>
<dbReference type="InterPro" id="IPR011961">
    <property type="entry name" value="RimM"/>
</dbReference>
<keyword evidence="4 5" id="KW-0143">Chaperone</keyword>
<comment type="subunit">
    <text evidence="5">Binds ribosomal protein uS19.</text>
</comment>
<comment type="domain">
    <text evidence="5">The PRC barrel domain binds ribosomal protein uS19.</text>
</comment>
<dbReference type="GO" id="GO:0043022">
    <property type="term" value="F:ribosome binding"/>
    <property type="evidence" value="ECO:0007669"/>
    <property type="project" value="InterPro"/>
</dbReference>
<protein>
    <recommendedName>
        <fullName evidence="5">Ribosome maturation factor RimM</fullName>
    </recommendedName>
</protein>
<dbReference type="InterPro" id="IPR009000">
    <property type="entry name" value="Transl_B-barrel_sf"/>
</dbReference>
<comment type="function">
    <text evidence="5">An accessory protein needed during the final step in the assembly of 30S ribosomal subunit, possibly for assembly of the head region. Essential for efficient processing of 16S rRNA. May be needed both before and after RbfA during the maturation of 16S rRNA. It has affinity for free ribosomal 30S subunits but not for 70S ribosomes.</text>
</comment>
<name>A0A563DZ81_9MICO</name>
<comment type="caution">
    <text evidence="8">The sequence shown here is derived from an EMBL/GenBank/DDBJ whole genome shotgun (WGS) entry which is preliminary data.</text>
</comment>
<evidence type="ECO:0000256" key="4">
    <source>
        <dbReference type="ARBA" id="ARBA00023186"/>
    </source>
</evidence>
<dbReference type="PANTHER" id="PTHR33692:SF1">
    <property type="entry name" value="RIBOSOME MATURATION FACTOR RIMM"/>
    <property type="match status" value="1"/>
</dbReference>
<keyword evidence="9" id="KW-1185">Reference proteome</keyword>
<dbReference type="InterPro" id="IPR036976">
    <property type="entry name" value="RimM_N_sf"/>
</dbReference>
<dbReference type="Proteomes" id="UP000320244">
    <property type="component" value="Unassembled WGS sequence"/>
</dbReference>
<dbReference type="InterPro" id="IPR002676">
    <property type="entry name" value="RimM_N"/>
</dbReference>
<comment type="subcellular location">
    <subcellularLocation>
        <location evidence="5">Cytoplasm</location>
    </subcellularLocation>
</comment>
<sequence>MNDVVVARIGKPLGLKGEVTVRVHTDLPQERFAVGAVLATDPADRGPLTIRGARMQGMIQVLAFDEAHDREGAEALRGTTLLAPADAVEEDDAWYESDLLGLTVVTVDGAIVGQVSGLQDRPAQDLLEVTLVGGGTAYVPFVEQIVPEVDVAGGRVVIDPPPGLLELGED</sequence>
<dbReference type="InterPro" id="IPR011033">
    <property type="entry name" value="PRC_barrel-like_sf"/>
</dbReference>
<dbReference type="SUPFAM" id="SSF50447">
    <property type="entry name" value="Translation proteins"/>
    <property type="match status" value="1"/>
</dbReference>
<evidence type="ECO:0000256" key="5">
    <source>
        <dbReference type="HAMAP-Rule" id="MF_00014"/>
    </source>
</evidence>
<dbReference type="GO" id="GO:0005737">
    <property type="term" value="C:cytoplasm"/>
    <property type="evidence" value="ECO:0007669"/>
    <property type="project" value="UniProtKB-SubCell"/>
</dbReference>
<evidence type="ECO:0000256" key="3">
    <source>
        <dbReference type="ARBA" id="ARBA00022552"/>
    </source>
</evidence>
<feature type="domain" description="Ribosome maturation factor RimM PRC barrel" evidence="7">
    <location>
        <begin position="97"/>
        <end position="164"/>
    </location>
</feature>
<evidence type="ECO:0000313" key="8">
    <source>
        <dbReference type="EMBL" id="TWP35568.1"/>
    </source>
</evidence>
<dbReference type="OrthoDB" id="5381335at2"/>